<dbReference type="Pfam" id="PF03472">
    <property type="entry name" value="Autoind_bind"/>
    <property type="match status" value="1"/>
</dbReference>
<keyword evidence="1" id="KW-0805">Transcription regulation</keyword>
<dbReference type="PROSITE" id="PS50043">
    <property type="entry name" value="HTH_LUXR_2"/>
    <property type="match status" value="1"/>
</dbReference>
<dbReference type="SMART" id="SM00421">
    <property type="entry name" value="HTH_LUXR"/>
    <property type="match status" value="1"/>
</dbReference>
<dbReference type="Gene3D" id="3.30.450.80">
    <property type="entry name" value="Transcription factor LuxR-like, autoinducer-binding domain"/>
    <property type="match status" value="1"/>
</dbReference>
<dbReference type="InterPro" id="IPR036693">
    <property type="entry name" value="TF_LuxR_autoind-bd_dom_sf"/>
</dbReference>
<keyword evidence="2" id="KW-0238">DNA-binding</keyword>
<dbReference type="RefSeq" id="WP_085789832.1">
    <property type="nucleotide sequence ID" value="NZ_FWFK01000001.1"/>
</dbReference>
<evidence type="ECO:0000256" key="1">
    <source>
        <dbReference type="ARBA" id="ARBA00023015"/>
    </source>
</evidence>
<protein>
    <submittedName>
        <fullName evidence="5">Autoinducer binding domain protein</fullName>
    </submittedName>
</protein>
<dbReference type="Proteomes" id="UP000193570">
    <property type="component" value="Unassembled WGS sequence"/>
</dbReference>
<organism evidence="5 6">
    <name type="scientific">Roseivivax jejudonensis</name>
    <dbReference type="NCBI Taxonomy" id="1529041"/>
    <lineage>
        <taxon>Bacteria</taxon>
        <taxon>Pseudomonadati</taxon>
        <taxon>Pseudomonadota</taxon>
        <taxon>Alphaproteobacteria</taxon>
        <taxon>Rhodobacterales</taxon>
        <taxon>Roseobacteraceae</taxon>
        <taxon>Roseivivax</taxon>
    </lineage>
</organism>
<evidence type="ECO:0000256" key="2">
    <source>
        <dbReference type="ARBA" id="ARBA00023125"/>
    </source>
</evidence>
<accession>A0A1X6Y385</accession>
<dbReference type="PANTHER" id="PTHR44688:SF16">
    <property type="entry name" value="DNA-BINDING TRANSCRIPTIONAL ACTIVATOR DEVR_DOSR"/>
    <property type="match status" value="1"/>
</dbReference>
<sequence>MEPTQPTPGRVLSAAERYTPELLQGVLARLEATTHSREVWQIIVETGRTVGLPFVDFVSASGMLDWRPTLFVRTSYDADWLMDQYRDPDLRKWSFFRQHALSCLTPLVIGIDFADEYPPVPPARVALLREAAERGMRAGLSIPLRQNAPPQAALLTFSGDHGRREMRAIVKAHGWTLHAMSLIGHQRYLMHFAEEFTERNEITDKQRALLELIGLGLQDKAIAERLGVSISAVRQRMNSLCAKTGLGSRAELAALAMTLGILPDPLRGPTENGPTELLVEMDPAGVRRAPAPRL</sequence>
<gene>
    <name evidence="5" type="ORF">ROJ8625_00028</name>
</gene>
<evidence type="ECO:0000256" key="3">
    <source>
        <dbReference type="ARBA" id="ARBA00023163"/>
    </source>
</evidence>
<dbReference type="PANTHER" id="PTHR44688">
    <property type="entry name" value="DNA-BINDING TRANSCRIPTIONAL ACTIVATOR DEVR_DOSR"/>
    <property type="match status" value="1"/>
</dbReference>
<dbReference type="InterPro" id="IPR016032">
    <property type="entry name" value="Sig_transdc_resp-reg_C-effctor"/>
</dbReference>
<dbReference type="GO" id="GO:0003677">
    <property type="term" value="F:DNA binding"/>
    <property type="evidence" value="ECO:0007669"/>
    <property type="project" value="UniProtKB-KW"/>
</dbReference>
<keyword evidence="3" id="KW-0804">Transcription</keyword>
<dbReference type="Gene3D" id="1.10.10.10">
    <property type="entry name" value="Winged helix-like DNA-binding domain superfamily/Winged helix DNA-binding domain"/>
    <property type="match status" value="1"/>
</dbReference>
<evidence type="ECO:0000313" key="5">
    <source>
        <dbReference type="EMBL" id="SLN09588.1"/>
    </source>
</evidence>
<dbReference type="EMBL" id="FWFK01000001">
    <property type="protein sequence ID" value="SLN09588.1"/>
    <property type="molecule type" value="Genomic_DNA"/>
</dbReference>
<proteinExistence type="predicted"/>
<feature type="domain" description="HTH luxR-type" evidence="4">
    <location>
        <begin position="195"/>
        <end position="260"/>
    </location>
</feature>
<dbReference type="InterPro" id="IPR000792">
    <property type="entry name" value="Tscrpt_reg_LuxR_C"/>
</dbReference>
<evidence type="ECO:0000313" key="6">
    <source>
        <dbReference type="Proteomes" id="UP000193570"/>
    </source>
</evidence>
<dbReference type="InterPro" id="IPR005143">
    <property type="entry name" value="TF_LuxR_autoind-bd_dom"/>
</dbReference>
<dbReference type="AlphaFoldDB" id="A0A1X6Y385"/>
<dbReference type="GO" id="GO:0006355">
    <property type="term" value="P:regulation of DNA-templated transcription"/>
    <property type="evidence" value="ECO:0007669"/>
    <property type="project" value="InterPro"/>
</dbReference>
<reference evidence="5 6" key="1">
    <citation type="submission" date="2017-03" db="EMBL/GenBank/DDBJ databases">
        <authorList>
            <person name="Afonso C.L."/>
            <person name="Miller P.J."/>
            <person name="Scott M.A."/>
            <person name="Spackman E."/>
            <person name="Goraichik I."/>
            <person name="Dimitrov K.M."/>
            <person name="Suarez D.L."/>
            <person name="Swayne D.E."/>
        </authorList>
    </citation>
    <scope>NUCLEOTIDE SEQUENCE [LARGE SCALE GENOMIC DNA]</scope>
    <source>
        <strain evidence="5 6">CECT 8625</strain>
    </source>
</reference>
<dbReference type="SUPFAM" id="SSF75516">
    <property type="entry name" value="Pheromone-binding domain of LuxR-like quorum-sensing transcription factors"/>
    <property type="match status" value="1"/>
</dbReference>
<dbReference type="InterPro" id="IPR036388">
    <property type="entry name" value="WH-like_DNA-bd_sf"/>
</dbReference>
<dbReference type="SUPFAM" id="SSF46894">
    <property type="entry name" value="C-terminal effector domain of the bipartite response regulators"/>
    <property type="match status" value="1"/>
</dbReference>
<evidence type="ECO:0000259" key="4">
    <source>
        <dbReference type="PROSITE" id="PS50043"/>
    </source>
</evidence>
<keyword evidence="6" id="KW-1185">Reference proteome</keyword>
<dbReference type="OrthoDB" id="7877011at2"/>
<name>A0A1X6Y385_9RHOB</name>